<dbReference type="WBParaSite" id="ASIM_0000758101-mRNA-1">
    <property type="protein sequence ID" value="ASIM_0000758101-mRNA-1"/>
    <property type="gene ID" value="ASIM_0000758101"/>
</dbReference>
<keyword evidence="4" id="KW-0456">Lyase</keyword>
<dbReference type="Gene3D" id="1.10.510.10">
    <property type="entry name" value="Transferase(Phosphotransferase) domain 1"/>
    <property type="match status" value="1"/>
</dbReference>
<evidence type="ECO:0000313" key="9">
    <source>
        <dbReference type="WBParaSite" id="ASIM_0000758101-mRNA-1"/>
    </source>
</evidence>
<dbReference type="Proteomes" id="UP000267096">
    <property type="component" value="Unassembled WGS sequence"/>
</dbReference>
<protein>
    <recommendedName>
        <fullName evidence="2">guanylate cyclase</fullName>
        <ecNumber evidence="2">4.6.1.2</ecNumber>
    </recommendedName>
</protein>
<dbReference type="PANTHER" id="PTHR11920:SF498">
    <property type="entry name" value="RECEPTOR-TYPE GUANYLATE CYCLASE GCY-8"/>
    <property type="match status" value="1"/>
</dbReference>
<keyword evidence="8" id="KW-1185">Reference proteome</keyword>
<reference evidence="9" key="1">
    <citation type="submission" date="2017-02" db="UniProtKB">
        <authorList>
            <consortium name="WormBaseParasite"/>
        </authorList>
    </citation>
    <scope>IDENTIFICATION</scope>
</reference>
<evidence type="ECO:0000313" key="7">
    <source>
        <dbReference type="EMBL" id="VDK28997.1"/>
    </source>
</evidence>
<dbReference type="OrthoDB" id="1890790at2759"/>
<dbReference type="GO" id="GO:0005524">
    <property type="term" value="F:ATP binding"/>
    <property type="evidence" value="ECO:0007669"/>
    <property type="project" value="InterPro"/>
</dbReference>
<dbReference type="InterPro" id="IPR011009">
    <property type="entry name" value="Kinase-like_dom_sf"/>
</dbReference>
<feature type="domain" description="Protein kinase" evidence="6">
    <location>
        <begin position="1"/>
        <end position="111"/>
    </location>
</feature>
<reference evidence="7 8" key="2">
    <citation type="submission" date="2018-11" db="EMBL/GenBank/DDBJ databases">
        <authorList>
            <consortium name="Pathogen Informatics"/>
        </authorList>
    </citation>
    <scope>NUCLEOTIDE SEQUENCE [LARGE SCALE GENOMIC DNA]</scope>
</reference>
<dbReference type="GO" id="GO:0004016">
    <property type="term" value="F:adenylate cyclase activity"/>
    <property type="evidence" value="ECO:0007669"/>
    <property type="project" value="TreeGrafter"/>
</dbReference>
<dbReference type="EC" id="4.6.1.2" evidence="2"/>
<dbReference type="SUPFAM" id="SSF56112">
    <property type="entry name" value="Protein kinase-like (PK-like)"/>
    <property type="match status" value="1"/>
</dbReference>
<dbReference type="InterPro" id="IPR000719">
    <property type="entry name" value="Prot_kinase_dom"/>
</dbReference>
<dbReference type="PANTHER" id="PTHR11920">
    <property type="entry name" value="GUANYLYL CYCLASE"/>
    <property type="match status" value="1"/>
</dbReference>
<evidence type="ECO:0000313" key="8">
    <source>
        <dbReference type="Proteomes" id="UP000267096"/>
    </source>
</evidence>
<gene>
    <name evidence="7" type="ORF">ASIM_LOCUS7349</name>
</gene>
<proteinExistence type="predicted"/>
<dbReference type="InterPro" id="IPR050401">
    <property type="entry name" value="Cyclic_nucleotide_synthase"/>
</dbReference>
<evidence type="ECO:0000256" key="5">
    <source>
        <dbReference type="ARBA" id="ARBA00023293"/>
    </source>
</evidence>
<sequence>MDEKFHGAFIRDIIQIPSILKGLEYLHASAIGYHGSLTPWACLIDRNWMLKLTDFGIAESIEIWEKLQIISGETVEDDDKCSGAKQKTSEVFRQFLTENTTFFAFASLEDD</sequence>
<evidence type="ECO:0000256" key="2">
    <source>
        <dbReference type="ARBA" id="ARBA00012202"/>
    </source>
</evidence>
<evidence type="ECO:0000259" key="6">
    <source>
        <dbReference type="PROSITE" id="PS50011"/>
    </source>
</evidence>
<dbReference type="PROSITE" id="PS50011">
    <property type="entry name" value="PROTEIN_KINASE_DOM"/>
    <property type="match status" value="1"/>
</dbReference>
<organism evidence="9">
    <name type="scientific">Anisakis simplex</name>
    <name type="common">Herring worm</name>
    <dbReference type="NCBI Taxonomy" id="6269"/>
    <lineage>
        <taxon>Eukaryota</taxon>
        <taxon>Metazoa</taxon>
        <taxon>Ecdysozoa</taxon>
        <taxon>Nematoda</taxon>
        <taxon>Chromadorea</taxon>
        <taxon>Rhabditida</taxon>
        <taxon>Spirurina</taxon>
        <taxon>Ascaridomorpha</taxon>
        <taxon>Ascaridoidea</taxon>
        <taxon>Anisakidae</taxon>
        <taxon>Anisakis</taxon>
        <taxon>Anisakis simplex complex</taxon>
    </lineage>
</organism>
<comment type="catalytic activity">
    <reaction evidence="1">
        <text>GTP = 3',5'-cyclic GMP + diphosphate</text>
        <dbReference type="Rhea" id="RHEA:13665"/>
        <dbReference type="ChEBI" id="CHEBI:33019"/>
        <dbReference type="ChEBI" id="CHEBI:37565"/>
        <dbReference type="ChEBI" id="CHEBI:57746"/>
        <dbReference type="EC" id="4.6.1.2"/>
    </reaction>
</comment>
<dbReference type="GO" id="GO:0001653">
    <property type="term" value="F:peptide receptor activity"/>
    <property type="evidence" value="ECO:0007669"/>
    <property type="project" value="TreeGrafter"/>
</dbReference>
<dbReference type="AlphaFoldDB" id="A0A0M3JIW5"/>
<dbReference type="GO" id="GO:0004672">
    <property type="term" value="F:protein kinase activity"/>
    <property type="evidence" value="ECO:0007669"/>
    <property type="project" value="InterPro"/>
</dbReference>
<dbReference type="GO" id="GO:0007168">
    <property type="term" value="P:receptor guanylyl cyclase signaling pathway"/>
    <property type="evidence" value="ECO:0007669"/>
    <property type="project" value="TreeGrafter"/>
</dbReference>
<evidence type="ECO:0000256" key="3">
    <source>
        <dbReference type="ARBA" id="ARBA00022741"/>
    </source>
</evidence>
<keyword evidence="3" id="KW-0547">Nucleotide-binding</keyword>
<dbReference type="GO" id="GO:0004383">
    <property type="term" value="F:guanylate cyclase activity"/>
    <property type="evidence" value="ECO:0007669"/>
    <property type="project" value="UniProtKB-EC"/>
</dbReference>
<evidence type="ECO:0000256" key="4">
    <source>
        <dbReference type="ARBA" id="ARBA00023239"/>
    </source>
</evidence>
<dbReference type="GO" id="GO:0005886">
    <property type="term" value="C:plasma membrane"/>
    <property type="evidence" value="ECO:0007669"/>
    <property type="project" value="TreeGrafter"/>
</dbReference>
<accession>A0A0M3JIW5</accession>
<evidence type="ECO:0000256" key="1">
    <source>
        <dbReference type="ARBA" id="ARBA00001436"/>
    </source>
</evidence>
<keyword evidence="5" id="KW-0141">cGMP biosynthesis</keyword>
<dbReference type="EMBL" id="UYRR01017614">
    <property type="protein sequence ID" value="VDK28997.1"/>
    <property type="molecule type" value="Genomic_DNA"/>
</dbReference>
<name>A0A0M3JIW5_ANISI</name>